<evidence type="ECO:0000256" key="3">
    <source>
        <dbReference type="ARBA" id="ARBA00022475"/>
    </source>
</evidence>
<evidence type="ECO:0000313" key="12">
    <source>
        <dbReference type="Proteomes" id="UP001596297"/>
    </source>
</evidence>
<dbReference type="PANTHER" id="PTHR42982">
    <property type="entry name" value="SEC-INDEPENDENT PROTEIN TRANSLOCASE PROTEIN TATA"/>
    <property type="match status" value="1"/>
</dbReference>
<dbReference type="Gene3D" id="1.20.5.3310">
    <property type="match status" value="1"/>
</dbReference>
<comment type="subunit">
    <text evidence="9">Forms a complex with TatC.</text>
</comment>
<keyword evidence="6 9" id="KW-1133">Transmembrane helix</keyword>
<keyword evidence="2 9" id="KW-0813">Transport</keyword>
<dbReference type="Proteomes" id="UP001596297">
    <property type="component" value="Unassembled WGS sequence"/>
</dbReference>
<keyword evidence="3 9" id="KW-1003">Cell membrane</keyword>
<dbReference type="RefSeq" id="WP_380082284.1">
    <property type="nucleotide sequence ID" value="NZ_JBHSWD010000001.1"/>
</dbReference>
<dbReference type="InterPro" id="IPR003369">
    <property type="entry name" value="TatA/B/E"/>
</dbReference>
<evidence type="ECO:0000256" key="9">
    <source>
        <dbReference type="HAMAP-Rule" id="MF_00236"/>
    </source>
</evidence>
<comment type="caution">
    <text evidence="11">The sequence shown here is derived from an EMBL/GenBank/DDBJ whole genome shotgun (WGS) entry which is preliminary data.</text>
</comment>
<evidence type="ECO:0000313" key="11">
    <source>
        <dbReference type="EMBL" id="MFC6591281.1"/>
    </source>
</evidence>
<evidence type="ECO:0000256" key="10">
    <source>
        <dbReference type="SAM" id="MobiDB-lite"/>
    </source>
</evidence>
<keyword evidence="12" id="KW-1185">Reference proteome</keyword>
<reference evidence="12" key="1">
    <citation type="journal article" date="2019" name="Int. J. Syst. Evol. Microbiol.">
        <title>The Global Catalogue of Microorganisms (GCM) 10K type strain sequencing project: providing services to taxonomists for standard genome sequencing and annotation.</title>
        <authorList>
            <consortium name="The Broad Institute Genomics Platform"/>
            <consortium name="The Broad Institute Genome Sequencing Center for Infectious Disease"/>
            <person name="Wu L."/>
            <person name="Ma J."/>
        </authorList>
    </citation>
    <scope>NUCLEOTIDE SEQUENCE [LARGE SCALE GENOMIC DNA]</scope>
    <source>
        <strain evidence="12">CGMCC 1.15772</strain>
    </source>
</reference>
<dbReference type="Pfam" id="PF02416">
    <property type="entry name" value="TatA_B_E"/>
    <property type="match status" value="1"/>
</dbReference>
<evidence type="ECO:0000256" key="2">
    <source>
        <dbReference type="ARBA" id="ARBA00022448"/>
    </source>
</evidence>
<dbReference type="HAMAP" id="MF_00236">
    <property type="entry name" value="TatA_E"/>
    <property type="match status" value="1"/>
</dbReference>
<accession>A0ABW1YAI6</accession>
<name>A0ABW1YAI6_9DEIO</name>
<evidence type="ECO:0000256" key="5">
    <source>
        <dbReference type="ARBA" id="ARBA00022927"/>
    </source>
</evidence>
<comment type="similarity">
    <text evidence="9">Belongs to the TatA/E family.</text>
</comment>
<evidence type="ECO:0000256" key="8">
    <source>
        <dbReference type="ARBA" id="ARBA00023136"/>
    </source>
</evidence>
<sequence length="72" mass="7665">MNFGPTEIILILLVIALLFGAKKLPELGRGLGQGIKEFKNETGLNAQPGPDARPLSEQRVPMPGVTDVQATP</sequence>
<comment type="subcellular location">
    <subcellularLocation>
        <location evidence="1 9">Cell membrane</location>
        <topology evidence="1 9">Single-pass membrane protein</topology>
    </subcellularLocation>
</comment>
<organism evidence="11 12">
    <name type="scientific">Deinococcus lacus</name>
    <dbReference type="NCBI Taxonomy" id="392561"/>
    <lineage>
        <taxon>Bacteria</taxon>
        <taxon>Thermotogati</taxon>
        <taxon>Deinococcota</taxon>
        <taxon>Deinococci</taxon>
        <taxon>Deinococcales</taxon>
        <taxon>Deinococcaceae</taxon>
        <taxon>Deinococcus</taxon>
    </lineage>
</organism>
<evidence type="ECO:0000256" key="1">
    <source>
        <dbReference type="ARBA" id="ARBA00004162"/>
    </source>
</evidence>
<keyword evidence="5 9" id="KW-0653">Protein transport</keyword>
<dbReference type="NCBIfam" id="TIGR01411">
    <property type="entry name" value="tatAE"/>
    <property type="match status" value="1"/>
</dbReference>
<evidence type="ECO:0000256" key="7">
    <source>
        <dbReference type="ARBA" id="ARBA00023010"/>
    </source>
</evidence>
<comment type="function">
    <text evidence="9">Part of the twin-arginine translocation (Tat) system that transports large folded proteins containing a characteristic twin-arginine motif in their signal peptide across membranes. TatA could form the protein-conducting channel of the Tat system.</text>
</comment>
<proteinExistence type="inferred from homology"/>
<keyword evidence="8 9" id="KW-0472">Membrane</keyword>
<feature type="region of interest" description="Disordered" evidence="10">
    <location>
        <begin position="40"/>
        <end position="72"/>
    </location>
</feature>
<dbReference type="PANTHER" id="PTHR42982:SF8">
    <property type="entry name" value="SEC-INDEPENDENT PROTEIN TRANSLOCASE PROTEIN TATA"/>
    <property type="match status" value="1"/>
</dbReference>
<keyword evidence="7 9" id="KW-0811">Translocation</keyword>
<protein>
    <recommendedName>
        <fullName evidence="9">Sec-independent protein translocase protein TatA</fullName>
    </recommendedName>
</protein>
<gene>
    <name evidence="9" type="primary">tatA</name>
    <name evidence="11" type="ORF">ACFP81_04085</name>
</gene>
<evidence type="ECO:0000256" key="4">
    <source>
        <dbReference type="ARBA" id="ARBA00022692"/>
    </source>
</evidence>
<dbReference type="InterPro" id="IPR006312">
    <property type="entry name" value="TatA/E"/>
</dbReference>
<evidence type="ECO:0000256" key="6">
    <source>
        <dbReference type="ARBA" id="ARBA00022989"/>
    </source>
</evidence>
<dbReference type="EMBL" id="JBHSWD010000001">
    <property type="protein sequence ID" value="MFC6591281.1"/>
    <property type="molecule type" value="Genomic_DNA"/>
</dbReference>
<keyword evidence="4 9" id="KW-0812">Transmembrane</keyword>